<dbReference type="AlphaFoldDB" id="A0A8J5FL62"/>
<gene>
    <name evidence="6" type="ORF">ZIOFF_052015</name>
</gene>
<dbReference type="PANTHER" id="PTHR21145">
    <property type="entry name" value="CHORISMATE MUTASE"/>
    <property type="match status" value="1"/>
</dbReference>
<feature type="chain" id="PRO_5035290339" description="Chorismate mutase" evidence="5">
    <location>
        <begin position="22"/>
        <end position="311"/>
    </location>
</feature>
<evidence type="ECO:0000256" key="4">
    <source>
        <dbReference type="PIRNR" id="PIRNR017318"/>
    </source>
</evidence>
<dbReference type="GO" id="GO:0009073">
    <property type="term" value="P:aromatic amino acid family biosynthetic process"/>
    <property type="evidence" value="ECO:0007669"/>
    <property type="project" value="UniProtKB-UniRule"/>
</dbReference>
<comment type="catalytic activity">
    <reaction evidence="1 4">
        <text>chorismate = prephenate</text>
        <dbReference type="Rhea" id="RHEA:13897"/>
        <dbReference type="ChEBI" id="CHEBI:29748"/>
        <dbReference type="ChEBI" id="CHEBI:29934"/>
        <dbReference type="EC" id="5.4.99.5"/>
    </reaction>
</comment>
<sequence length="311" mass="35687">MASRSLLYAFSFLAFASICSCRQLEEKDNQFSLASVREFLTREEDSIVFSLIERAKYPSNFPVYDPSYLAGAAFPYHNHSLVDIFVRESEAVQARAGRYQNPEEIPFFPENLVPPLVPPYQYPKVLYPAAASVNVRDTIWQMYFDQLLPQFTSKGDDGRYALTAAADLVCLQALSRRIHYGRFVSEAKFRDAPNNYSSAIRAKVVSQLLSIFLLSLLQKNKNSETSIFVQDRDALMRLLTFEVQEETVKRRVEEKAKVFGQDVTVDNGTSTNESSRPQYKVDPNVVYHLYGNWVIPFTKQVEVEYLLHRLD</sequence>
<dbReference type="InterPro" id="IPR037039">
    <property type="entry name" value="CM_AroQ_sf_eucaryotic"/>
</dbReference>
<dbReference type="SUPFAM" id="SSF48600">
    <property type="entry name" value="Chorismate mutase II"/>
    <property type="match status" value="2"/>
</dbReference>
<evidence type="ECO:0000256" key="2">
    <source>
        <dbReference type="ARBA" id="ARBA00012404"/>
    </source>
</evidence>
<dbReference type="GO" id="GO:0004106">
    <property type="term" value="F:chorismate mutase activity"/>
    <property type="evidence" value="ECO:0007669"/>
    <property type="project" value="UniProtKB-UniRule"/>
</dbReference>
<protein>
    <recommendedName>
        <fullName evidence="2 4">Chorismate mutase</fullName>
        <ecNumber evidence="2 4">5.4.99.5</ecNumber>
    </recommendedName>
</protein>
<accession>A0A8J5FL62</accession>
<keyword evidence="5" id="KW-0732">Signal</keyword>
<comment type="caution">
    <text evidence="6">The sequence shown here is derived from an EMBL/GenBank/DDBJ whole genome shotgun (WGS) entry which is preliminary data.</text>
</comment>
<dbReference type="PROSITE" id="PS51257">
    <property type="entry name" value="PROKAR_LIPOPROTEIN"/>
    <property type="match status" value="1"/>
</dbReference>
<dbReference type="GO" id="GO:0046417">
    <property type="term" value="P:chorismate metabolic process"/>
    <property type="evidence" value="ECO:0007669"/>
    <property type="project" value="InterPro"/>
</dbReference>
<name>A0A8J5FL62_ZINOF</name>
<dbReference type="PANTHER" id="PTHR21145:SF10">
    <property type="entry name" value="CHORISMATE MUTASE"/>
    <property type="match status" value="1"/>
</dbReference>
<evidence type="ECO:0000256" key="3">
    <source>
        <dbReference type="ARBA" id="ARBA00023235"/>
    </source>
</evidence>
<dbReference type="UniPathway" id="UPA00120">
    <property type="reaction ID" value="UER00203"/>
</dbReference>
<proteinExistence type="predicted"/>
<dbReference type="Proteomes" id="UP000734854">
    <property type="component" value="Unassembled WGS sequence"/>
</dbReference>
<dbReference type="GO" id="GO:0005737">
    <property type="term" value="C:cytoplasm"/>
    <property type="evidence" value="ECO:0007669"/>
    <property type="project" value="TreeGrafter"/>
</dbReference>
<keyword evidence="4" id="KW-0028">Amino-acid biosynthesis</keyword>
<dbReference type="Gene3D" id="1.10.590.10">
    <property type="entry name" value="Chorismate mutase, AroQ class superfamily, eukaryotic"/>
    <property type="match status" value="1"/>
</dbReference>
<keyword evidence="4" id="KW-0057">Aromatic amino acid biosynthesis</keyword>
<dbReference type="PIRSF" id="PIRSF017318">
    <property type="entry name" value="Chor_mut_AroQ_eu"/>
    <property type="match status" value="1"/>
</dbReference>
<evidence type="ECO:0000313" key="7">
    <source>
        <dbReference type="Proteomes" id="UP000734854"/>
    </source>
</evidence>
<dbReference type="NCBIfam" id="TIGR01802">
    <property type="entry name" value="CM_pl-yst"/>
    <property type="match status" value="1"/>
</dbReference>
<keyword evidence="7" id="KW-1185">Reference proteome</keyword>
<organism evidence="6 7">
    <name type="scientific">Zingiber officinale</name>
    <name type="common">Ginger</name>
    <name type="synonym">Amomum zingiber</name>
    <dbReference type="NCBI Taxonomy" id="94328"/>
    <lineage>
        <taxon>Eukaryota</taxon>
        <taxon>Viridiplantae</taxon>
        <taxon>Streptophyta</taxon>
        <taxon>Embryophyta</taxon>
        <taxon>Tracheophyta</taxon>
        <taxon>Spermatophyta</taxon>
        <taxon>Magnoliopsida</taxon>
        <taxon>Liliopsida</taxon>
        <taxon>Zingiberales</taxon>
        <taxon>Zingiberaceae</taxon>
        <taxon>Zingiber</taxon>
    </lineage>
</organism>
<dbReference type="PROSITE" id="PS51169">
    <property type="entry name" value="CHORISMATE_MUT_3"/>
    <property type="match status" value="1"/>
</dbReference>
<dbReference type="InterPro" id="IPR036263">
    <property type="entry name" value="Chorismate_II_sf"/>
</dbReference>
<dbReference type="InterPro" id="IPR008238">
    <property type="entry name" value="Chorismate_mutase_AroQ_euk"/>
</dbReference>
<dbReference type="EC" id="5.4.99.5" evidence="2 4"/>
<feature type="signal peptide" evidence="5">
    <location>
        <begin position="1"/>
        <end position="21"/>
    </location>
</feature>
<keyword evidence="3 4" id="KW-0413">Isomerase</keyword>
<dbReference type="EMBL" id="JACMSC010000014">
    <property type="protein sequence ID" value="KAG6490705.1"/>
    <property type="molecule type" value="Genomic_DNA"/>
</dbReference>
<evidence type="ECO:0000256" key="1">
    <source>
        <dbReference type="ARBA" id="ARBA00000824"/>
    </source>
</evidence>
<evidence type="ECO:0000256" key="5">
    <source>
        <dbReference type="SAM" id="SignalP"/>
    </source>
</evidence>
<dbReference type="GO" id="GO:0008652">
    <property type="term" value="P:amino acid biosynthetic process"/>
    <property type="evidence" value="ECO:0007669"/>
    <property type="project" value="UniProtKB-KW"/>
</dbReference>
<reference evidence="6 7" key="1">
    <citation type="submission" date="2020-08" db="EMBL/GenBank/DDBJ databases">
        <title>Plant Genome Project.</title>
        <authorList>
            <person name="Zhang R.-G."/>
        </authorList>
    </citation>
    <scope>NUCLEOTIDE SEQUENCE [LARGE SCALE GENOMIC DNA]</scope>
    <source>
        <tissue evidence="6">Rhizome</tissue>
    </source>
</reference>
<evidence type="ECO:0000313" key="6">
    <source>
        <dbReference type="EMBL" id="KAG6490705.1"/>
    </source>
</evidence>